<dbReference type="InterPro" id="IPR010559">
    <property type="entry name" value="Sig_transdc_His_kin_internal"/>
</dbReference>
<dbReference type="Pfam" id="PF06580">
    <property type="entry name" value="His_kinase"/>
    <property type="match status" value="1"/>
</dbReference>
<dbReference type="EC" id="2.7.13.3" evidence="3"/>
<feature type="transmembrane region" description="Helical" evidence="1">
    <location>
        <begin position="90"/>
        <end position="116"/>
    </location>
</feature>
<keyword evidence="3" id="KW-0808">Transferase</keyword>
<gene>
    <name evidence="3" type="ORF">ACFSTE_04920</name>
</gene>
<accession>A0ABW5N3R5</accession>
<dbReference type="GO" id="GO:0004673">
    <property type="term" value="F:protein histidine kinase activity"/>
    <property type="evidence" value="ECO:0007669"/>
    <property type="project" value="UniProtKB-EC"/>
</dbReference>
<evidence type="ECO:0000313" key="3">
    <source>
        <dbReference type="EMBL" id="MFD2590162.1"/>
    </source>
</evidence>
<keyword evidence="3" id="KW-0418">Kinase</keyword>
<dbReference type="PANTHER" id="PTHR34220:SF7">
    <property type="entry name" value="SENSOR HISTIDINE KINASE YPDA"/>
    <property type="match status" value="1"/>
</dbReference>
<organism evidence="3 4">
    <name type="scientific">Aquimarina hainanensis</name>
    <dbReference type="NCBI Taxonomy" id="1578017"/>
    <lineage>
        <taxon>Bacteria</taxon>
        <taxon>Pseudomonadati</taxon>
        <taxon>Bacteroidota</taxon>
        <taxon>Flavobacteriia</taxon>
        <taxon>Flavobacteriales</taxon>
        <taxon>Flavobacteriaceae</taxon>
        <taxon>Aquimarina</taxon>
    </lineage>
</organism>
<keyword evidence="4" id="KW-1185">Reference proteome</keyword>
<keyword evidence="1" id="KW-1133">Transmembrane helix</keyword>
<dbReference type="InterPro" id="IPR050640">
    <property type="entry name" value="Bact_2-comp_sensor_kinase"/>
</dbReference>
<feature type="transmembrane region" description="Helical" evidence="1">
    <location>
        <begin position="58"/>
        <end position="78"/>
    </location>
</feature>
<feature type="transmembrane region" description="Helical" evidence="1">
    <location>
        <begin position="20"/>
        <end position="38"/>
    </location>
</feature>
<proteinExistence type="predicted"/>
<reference evidence="4" key="1">
    <citation type="journal article" date="2019" name="Int. J. Syst. Evol. Microbiol.">
        <title>The Global Catalogue of Microorganisms (GCM) 10K type strain sequencing project: providing services to taxonomists for standard genome sequencing and annotation.</title>
        <authorList>
            <consortium name="The Broad Institute Genomics Platform"/>
            <consortium name="The Broad Institute Genome Sequencing Center for Infectious Disease"/>
            <person name="Wu L."/>
            <person name="Ma J."/>
        </authorList>
    </citation>
    <scope>NUCLEOTIDE SEQUENCE [LARGE SCALE GENOMIC DNA]</scope>
    <source>
        <strain evidence="4">KCTC 42423</strain>
    </source>
</reference>
<dbReference type="PANTHER" id="PTHR34220">
    <property type="entry name" value="SENSOR HISTIDINE KINASE YPDA"/>
    <property type="match status" value="1"/>
</dbReference>
<evidence type="ECO:0000259" key="2">
    <source>
        <dbReference type="Pfam" id="PF06580"/>
    </source>
</evidence>
<evidence type="ECO:0000256" key="1">
    <source>
        <dbReference type="SAM" id="Phobius"/>
    </source>
</evidence>
<feature type="transmembrane region" description="Helical" evidence="1">
    <location>
        <begin position="136"/>
        <end position="152"/>
    </location>
</feature>
<keyword evidence="1" id="KW-0812">Transmembrane</keyword>
<feature type="domain" description="Signal transduction histidine kinase internal region" evidence="2">
    <location>
        <begin position="173"/>
        <end position="249"/>
    </location>
</feature>
<protein>
    <submittedName>
        <fullName evidence="3">Sensor histidine kinase</fullName>
        <ecNumber evidence="3">2.7.13.3</ecNumber>
    </submittedName>
</protein>
<evidence type="ECO:0000313" key="4">
    <source>
        <dbReference type="Proteomes" id="UP001597459"/>
    </source>
</evidence>
<dbReference type="Proteomes" id="UP001597459">
    <property type="component" value="Unassembled WGS sequence"/>
</dbReference>
<dbReference type="EMBL" id="JBHULX010000003">
    <property type="protein sequence ID" value="MFD2590162.1"/>
    <property type="molecule type" value="Genomic_DNA"/>
</dbReference>
<sequence length="366" mass="43066">MRKEMWYTNIRNSKTGQNILIGALLIVYAIIWSAVNYYIKYTYTTGGDVQFYRLDIHLILLCYCILTPIVLFPVIKYFDTKIYYPNIRQYILILLLAIFLTLIWSLIYFVLIRFIFSGGIGIPFNLILLNALDWEISFGIPIILLMLGYFYMHKNVTLRKQIDDHEKALLQNQLDLLNKGFEPHFLFNNLNILHHLVDVDKNEAKDFITDLAVLYRHIIKSNNQAIIPLSQEISFAKKYLNIINVKFNNCYQIRFIIDDFKNIFLVPNTLQVLIENFVKHNTCKEGEKLELTIEKRNETLIISNPKKVSKKPISTSNKTGLKSLVERYQLSLDEQVIIQDKDDIFTIIIPLIIENYPLNEDTHYRR</sequence>
<comment type="caution">
    <text evidence="3">The sequence shown here is derived from an EMBL/GenBank/DDBJ whole genome shotgun (WGS) entry which is preliminary data.</text>
</comment>
<name>A0ABW5N3R5_9FLAO</name>
<keyword evidence="1" id="KW-0472">Membrane</keyword>
<dbReference type="RefSeq" id="WP_176029664.1">
    <property type="nucleotide sequence ID" value="NZ_JBHSJV010000001.1"/>
</dbReference>